<accession>A0A9N9HMW4</accession>
<dbReference type="AlphaFoldDB" id="A0A9N9HMW4"/>
<dbReference type="InterPro" id="IPR011009">
    <property type="entry name" value="Kinase-like_dom_sf"/>
</dbReference>
<dbReference type="Pfam" id="PF07714">
    <property type="entry name" value="PK_Tyr_Ser-Thr"/>
    <property type="match status" value="1"/>
</dbReference>
<feature type="domain" description="Serine-threonine/tyrosine-protein kinase catalytic" evidence="1">
    <location>
        <begin position="22"/>
        <end position="80"/>
    </location>
</feature>
<dbReference type="Proteomes" id="UP000789570">
    <property type="component" value="Unassembled WGS sequence"/>
</dbReference>
<dbReference type="SUPFAM" id="SSF56112">
    <property type="entry name" value="Protein kinase-like (PK-like)"/>
    <property type="match status" value="1"/>
</dbReference>
<reference evidence="2" key="1">
    <citation type="submission" date="2021-06" db="EMBL/GenBank/DDBJ databases">
        <authorList>
            <person name="Kallberg Y."/>
            <person name="Tangrot J."/>
            <person name="Rosling A."/>
        </authorList>
    </citation>
    <scope>NUCLEOTIDE SEQUENCE</scope>
    <source>
        <strain evidence="2">UK204</strain>
    </source>
</reference>
<dbReference type="EMBL" id="CAJVPQ010007492">
    <property type="protein sequence ID" value="CAG8697191.1"/>
    <property type="molecule type" value="Genomic_DNA"/>
</dbReference>
<name>A0A9N9HMW4_9GLOM</name>
<protein>
    <submittedName>
        <fullName evidence="2">8056_t:CDS:1</fullName>
    </submittedName>
</protein>
<dbReference type="OrthoDB" id="10261027at2759"/>
<organism evidence="2 3">
    <name type="scientific">Funneliformis caledonium</name>
    <dbReference type="NCBI Taxonomy" id="1117310"/>
    <lineage>
        <taxon>Eukaryota</taxon>
        <taxon>Fungi</taxon>
        <taxon>Fungi incertae sedis</taxon>
        <taxon>Mucoromycota</taxon>
        <taxon>Glomeromycotina</taxon>
        <taxon>Glomeromycetes</taxon>
        <taxon>Glomerales</taxon>
        <taxon>Glomeraceae</taxon>
        <taxon>Funneliformis</taxon>
    </lineage>
</organism>
<dbReference type="PANTHER" id="PTHR44329">
    <property type="entry name" value="SERINE/THREONINE-PROTEIN KINASE TNNI3K-RELATED"/>
    <property type="match status" value="1"/>
</dbReference>
<dbReference type="InterPro" id="IPR051681">
    <property type="entry name" value="Ser/Thr_Kinases-Pseudokinases"/>
</dbReference>
<dbReference type="InterPro" id="IPR001245">
    <property type="entry name" value="Ser-Thr/Tyr_kinase_cat_dom"/>
</dbReference>
<proteinExistence type="predicted"/>
<evidence type="ECO:0000259" key="1">
    <source>
        <dbReference type="Pfam" id="PF07714"/>
    </source>
</evidence>
<keyword evidence="3" id="KW-1185">Reference proteome</keyword>
<comment type="caution">
    <text evidence="2">The sequence shown here is derived from an EMBL/GenBank/DDBJ whole genome shotgun (WGS) entry which is preliminary data.</text>
</comment>
<sequence>MFLDSFNENCGLSSKYNRILWSQKIYSLILEYANGGTLGKYLRDNVKTFKCKWESQLKFAHDIASAVSCLHDNKIIHRDLVKILEGERVKPISTTNGKFVNLYQRCWKHEPDERPDIYQVISELNSVTDSNSEESVRTEETENDEREDHFFDCDIARYCMNSNV</sequence>
<dbReference type="GO" id="GO:0004674">
    <property type="term" value="F:protein serine/threonine kinase activity"/>
    <property type="evidence" value="ECO:0007669"/>
    <property type="project" value="TreeGrafter"/>
</dbReference>
<evidence type="ECO:0000313" key="2">
    <source>
        <dbReference type="EMBL" id="CAG8697191.1"/>
    </source>
</evidence>
<dbReference type="Gene3D" id="1.10.510.10">
    <property type="entry name" value="Transferase(Phosphotransferase) domain 1"/>
    <property type="match status" value="2"/>
</dbReference>
<gene>
    <name evidence="2" type="ORF">FCALED_LOCUS13285</name>
</gene>
<evidence type="ECO:0000313" key="3">
    <source>
        <dbReference type="Proteomes" id="UP000789570"/>
    </source>
</evidence>